<evidence type="ECO:0000256" key="6">
    <source>
        <dbReference type="ARBA" id="ARBA00023157"/>
    </source>
</evidence>
<protein>
    <submittedName>
        <fullName evidence="10">Putative trypsin-like serine protease</fullName>
    </submittedName>
</protein>
<dbReference type="GO" id="GO:0016485">
    <property type="term" value="P:protein processing"/>
    <property type="evidence" value="ECO:0007669"/>
    <property type="project" value="UniProtKB-ARBA"/>
</dbReference>
<dbReference type="InterPro" id="IPR050127">
    <property type="entry name" value="Serine_Proteases_S1"/>
</dbReference>
<sequence length="267" mass="28099">MKLFVFALVLAVASAAPASESIGFPDGFPPEFRVVGGHSAKQHQFPWQVSLQRSGSHFCGGSILNANWVITAAHCISGTSGYQAVAGKHDLSKTESTEQRSNFKRTIVHKSYAGGVAPYDIALIEVATPFKLNDAVQTVKLPTRDEPHSGQVTLSGWGSTSTSSFPSYPNILQTVDKPIVPYAECEKVLGGAGATPLHPTNICTGPLTGGVSACSGDSGGPLVQYNGNDVTLLGVVSWGYIPCGGVNKPSVYTRVSAHLDWIQDNAK</sequence>
<evidence type="ECO:0000259" key="9">
    <source>
        <dbReference type="PROSITE" id="PS50240"/>
    </source>
</evidence>
<evidence type="ECO:0000256" key="8">
    <source>
        <dbReference type="SAM" id="SignalP"/>
    </source>
</evidence>
<feature type="signal peptide" evidence="8">
    <location>
        <begin position="1"/>
        <end position="15"/>
    </location>
</feature>
<evidence type="ECO:0000256" key="5">
    <source>
        <dbReference type="ARBA" id="ARBA00022825"/>
    </source>
</evidence>
<dbReference type="InterPro" id="IPR001314">
    <property type="entry name" value="Peptidase_S1A"/>
</dbReference>
<evidence type="ECO:0000256" key="7">
    <source>
        <dbReference type="RuleBase" id="RU363034"/>
    </source>
</evidence>
<dbReference type="SMART" id="SM00020">
    <property type="entry name" value="Tryp_SPc"/>
    <property type="match status" value="1"/>
</dbReference>
<dbReference type="PROSITE" id="PS50240">
    <property type="entry name" value="TRYPSIN_DOM"/>
    <property type="match status" value="1"/>
</dbReference>
<dbReference type="PROSITE" id="PS00135">
    <property type="entry name" value="TRYPSIN_SER"/>
    <property type="match status" value="1"/>
</dbReference>
<dbReference type="PANTHER" id="PTHR24264">
    <property type="entry name" value="TRYPSIN-RELATED"/>
    <property type="match status" value="1"/>
</dbReference>
<feature type="domain" description="Peptidase S1" evidence="9">
    <location>
        <begin position="34"/>
        <end position="267"/>
    </location>
</feature>
<dbReference type="PANTHER" id="PTHR24264:SF65">
    <property type="entry name" value="SRCR DOMAIN-CONTAINING PROTEIN"/>
    <property type="match status" value="1"/>
</dbReference>
<name>A0A6M2DW75_XENCH</name>
<comment type="subcellular location">
    <subcellularLocation>
        <location evidence="1">Secreted</location>
    </subcellularLocation>
</comment>
<dbReference type="InterPro" id="IPR009003">
    <property type="entry name" value="Peptidase_S1_PA"/>
</dbReference>
<dbReference type="GO" id="GO:0004252">
    <property type="term" value="F:serine-type endopeptidase activity"/>
    <property type="evidence" value="ECO:0007669"/>
    <property type="project" value="InterPro"/>
</dbReference>
<dbReference type="GO" id="GO:0005615">
    <property type="term" value="C:extracellular space"/>
    <property type="evidence" value="ECO:0007669"/>
    <property type="project" value="TreeGrafter"/>
</dbReference>
<dbReference type="InterPro" id="IPR043504">
    <property type="entry name" value="Peptidase_S1_PA_chymotrypsin"/>
</dbReference>
<dbReference type="CDD" id="cd00190">
    <property type="entry name" value="Tryp_SPc"/>
    <property type="match status" value="1"/>
</dbReference>
<evidence type="ECO:0000256" key="3">
    <source>
        <dbReference type="ARBA" id="ARBA00022670"/>
    </source>
</evidence>
<keyword evidence="6" id="KW-1015">Disulfide bond</keyword>
<keyword evidence="8" id="KW-0732">Signal</keyword>
<dbReference type="PROSITE" id="PS00134">
    <property type="entry name" value="TRYPSIN_HIS"/>
    <property type="match status" value="1"/>
</dbReference>
<dbReference type="Gene3D" id="2.40.10.10">
    <property type="entry name" value="Trypsin-like serine proteases"/>
    <property type="match status" value="1"/>
</dbReference>
<keyword evidence="4 7" id="KW-0378">Hydrolase</keyword>
<dbReference type="AlphaFoldDB" id="A0A6M2DW75"/>
<evidence type="ECO:0000256" key="1">
    <source>
        <dbReference type="ARBA" id="ARBA00004613"/>
    </source>
</evidence>
<feature type="chain" id="PRO_5026984450" evidence="8">
    <location>
        <begin position="16"/>
        <end position="267"/>
    </location>
</feature>
<dbReference type="InterPro" id="IPR001254">
    <property type="entry name" value="Trypsin_dom"/>
</dbReference>
<keyword evidence="5 7" id="KW-0720">Serine protease</keyword>
<keyword evidence="2" id="KW-0964">Secreted</keyword>
<proteinExistence type="predicted"/>
<dbReference type="InterPro" id="IPR033116">
    <property type="entry name" value="TRYPSIN_SER"/>
</dbReference>
<dbReference type="Pfam" id="PF00089">
    <property type="entry name" value="Trypsin"/>
    <property type="match status" value="1"/>
</dbReference>
<evidence type="ECO:0000313" key="10">
    <source>
        <dbReference type="EMBL" id="NOV50224.1"/>
    </source>
</evidence>
<dbReference type="EMBL" id="GIIL01006498">
    <property type="protein sequence ID" value="NOV50224.1"/>
    <property type="molecule type" value="Transcribed_RNA"/>
</dbReference>
<dbReference type="SUPFAM" id="SSF50494">
    <property type="entry name" value="Trypsin-like serine proteases"/>
    <property type="match status" value="1"/>
</dbReference>
<keyword evidence="3 7" id="KW-0645">Protease</keyword>
<dbReference type="InterPro" id="IPR018114">
    <property type="entry name" value="TRYPSIN_HIS"/>
</dbReference>
<evidence type="ECO:0000256" key="2">
    <source>
        <dbReference type="ARBA" id="ARBA00022525"/>
    </source>
</evidence>
<accession>A0A6M2DW75</accession>
<dbReference type="FunFam" id="2.40.10.10:FF:000047">
    <property type="entry name" value="Trypsin eta"/>
    <property type="match status" value="1"/>
</dbReference>
<reference evidence="10" key="1">
    <citation type="submission" date="2020-03" db="EMBL/GenBank/DDBJ databases">
        <title>Transcriptomic Profiling of the Digestive Tract of the Rat Flea, Xenopsylla cheopis, Following Blood Feeding and Infection with Yersinia pestis.</title>
        <authorList>
            <person name="Bland D.M."/>
            <person name="Martens C.A."/>
            <person name="Virtaneva K."/>
            <person name="Kanakabandi K."/>
            <person name="Long D."/>
            <person name="Rosenke R."/>
            <person name="Saturday G.A."/>
            <person name="Hoyt F.H."/>
            <person name="Bruno D.P."/>
            <person name="Ribeiro J.M.C."/>
            <person name="Hinnebusch J."/>
        </authorList>
    </citation>
    <scope>NUCLEOTIDE SEQUENCE</scope>
</reference>
<organism evidence="10">
    <name type="scientific">Xenopsylla cheopis</name>
    <name type="common">Oriental rat flea</name>
    <name type="synonym">Pulex cheopis</name>
    <dbReference type="NCBI Taxonomy" id="163159"/>
    <lineage>
        <taxon>Eukaryota</taxon>
        <taxon>Metazoa</taxon>
        <taxon>Ecdysozoa</taxon>
        <taxon>Arthropoda</taxon>
        <taxon>Hexapoda</taxon>
        <taxon>Insecta</taxon>
        <taxon>Pterygota</taxon>
        <taxon>Neoptera</taxon>
        <taxon>Endopterygota</taxon>
        <taxon>Siphonaptera</taxon>
        <taxon>Pulicidae</taxon>
        <taxon>Xenopsyllinae</taxon>
        <taxon>Xenopsylla</taxon>
    </lineage>
</organism>
<evidence type="ECO:0000256" key="4">
    <source>
        <dbReference type="ARBA" id="ARBA00022801"/>
    </source>
</evidence>
<dbReference type="PRINTS" id="PR00722">
    <property type="entry name" value="CHYMOTRYPSIN"/>
</dbReference>